<accession>A0A0L8HER0</accession>
<name>A0A0L8HER0_OCTBM</name>
<feature type="compositionally biased region" description="Basic residues" evidence="1">
    <location>
        <begin position="17"/>
        <end position="28"/>
    </location>
</feature>
<evidence type="ECO:0000256" key="1">
    <source>
        <dbReference type="SAM" id="MobiDB-lite"/>
    </source>
</evidence>
<proteinExistence type="predicted"/>
<gene>
    <name evidence="2" type="ORF">OCBIM_22016220mg</name>
</gene>
<organism evidence="2">
    <name type="scientific">Octopus bimaculoides</name>
    <name type="common">California two-spotted octopus</name>
    <dbReference type="NCBI Taxonomy" id="37653"/>
    <lineage>
        <taxon>Eukaryota</taxon>
        <taxon>Metazoa</taxon>
        <taxon>Spiralia</taxon>
        <taxon>Lophotrochozoa</taxon>
        <taxon>Mollusca</taxon>
        <taxon>Cephalopoda</taxon>
        <taxon>Coleoidea</taxon>
        <taxon>Octopodiformes</taxon>
        <taxon>Octopoda</taxon>
        <taxon>Incirrata</taxon>
        <taxon>Octopodidae</taxon>
        <taxon>Octopus</taxon>
    </lineage>
</organism>
<dbReference type="EMBL" id="KQ418328">
    <property type="protein sequence ID" value="KOF87751.1"/>
    <property type="molecule type" value="Genomic_DNA"/>
</dbReference>
<protein>
    <submittedName>
        <fullName evidence="2">Uncharacterized protein</fullName>
    </submittedName>
</protein>
<reference evidence="2" key="1">
    <citation type="submission" date="2015-07" db="EMBL/GenBank/DDBJ databases">
        <title>MeaNS - Measles Nucleotide Surveillance Program.</title>
        <authorList>
            <person name="Tran T."/>
            <person name="Druce J."/>
        </authorList>
    </citation>
    <scope>NUCLEOTIDE SEQUENCE</scope>
    <source>
        <strain evidence="2">UCB-OBI-ISO-001</strain>
        <tissue evidence="2">Gonad</tissue>
    </source>
</reference>
<evidence type="ECO:0000313" key="2">
    <source>
        <dbReference type="EMBL" id="KOF87751.1"/>
    </source>
</evidence>
<sequence length="50" mass="6027">MNYQQPNKIQEISMPATKKKPTSRKTKEKKQFQKLYNKTFKIKNGKKKIK</sequence>
<dbReference type="AlphaFoldDB" id="A0A0L8HER0"/>
<feature type="region of interest" description="Disordered" evidence="1">
    <location>
        <begin position="1"/>
        <end position="30"/>
    </location>
</feature>
<feature type="compositionally biased region" description="Polar residues" evidence="1">
    <location>
        <begin position="1"/>
        <end position="10"/>
    </location>
</feature>